<dbReference type="Proteomes" id="UP001597459">
    <property type="component" value="Unassembled WGS sequence"/>
</dbReference>
<organism evidence="1 2">
    <name type="scientific">Aquimarina hainanensis</name>
    <dbReference type="NCBI Taxonomy" id="1578017"/>
    <lineage>
        <taxon>Bacteria</taxon>
        <taxon>Pseudomonadati</taxon>
        <taxon>Bacteroidota</taxon>
        <taxon>Flavobacteriia</taxon>
        <taxon>Flavobacteriales</taxon>
        <taxon>Flavobacteriaceae</taxon>
        <taxon>Aquimarina</taxon>
    </lineage>
</organism>
<keyword evidence="2" id="KW-1185">Reference proteome</keyword>
<gene>
    <name evidence="1" type="ORF">ACFSTE_21630</name>
</gene>
<name>A0ABW5NGT7_9FLAO</name>
<evidence type="ECO:0000313" key="2">
    <source>
        <dbReference type="Proteomes" id="UP001597459"/>
    </source>
</evidence>
<accession>A0ABW5NGT7</accession>
<protein>
    <submittedName>
        <fullName evidence="1">Baseplate J/gp47 family protein</fullName>
    </submittedName>
</protein>
<reference evidence="2" key="1">
    <citation type="journal article" date="2019" name="Int. J. Syst. Evol. Microbiol.">
        <title>The Global Catalogue of Microorganisms (GCM) 10K type strain sequencing project: providing services to taxonomists for standard genome sequencing and annotation.</title>
        <authorList>
            <consortium name="The Broad Institute Genomics Platform"/>
            <consortium name="The Broad Institute Genome Sequencing Center for Infectious Disease"/>
            <person name="Wu L."/>
            <person name="Ma J."/>
        </authorList>
    </citation>
    <scope>NUCLEOTIDE SEQUENCE [LARGE SCALE GENOMIC DNA]</scope>
    <source>
        <strain evidence="2">KCTC 42423</strain>
    </source>
</reference>
<dbReference type="RefSeq" id="WP_378254126.1">
    <property type="nucleotide sequence ID" value="NZ_JBHSJV010000001.1"/>
</dbReference>
<comment type="caution">
    <text evidence="1">The sequence shown here is derived from an EMBL/GenBank/DDBJ whole genome shotgun (WGS) entry which is preliminary data.</text>
</comment>
<dbReference type="EMBL" id="JBHULX010000048">
    <property type="protein sequence ID" value="MFD2593453.1"/>
    <property type="molecule type" value="Genomic_DNA"/>
</dbReference>
<sequence length="1077" mass="122526">MNRNCEHTSFLSMRNGTAQEQRFITMLDPDQVTLHELTVEDWMRFAFSFSKQLKYYDTATNEVVGDWEAFFLNEEEIKTFVSKIQEIEEGTADSADITPHLTLFAAFLKLTSYSQQRLNGITKRHLDFYYKEVLQLRNKEAKPDKVHLLFELAKKITTAQIPKATPADGGKDSTGEKRIYITEEERVINDMKVAEVRTVYHDEGSGIRQAGIANSYDGIGGDFPDDDIRWWPFGYPSDTRGATQQMTVYPDLPFAKLGFGIASPVLQLKEGKRRITIVITLSEIPTGHSFSITTIGDAVAVFFSGEKEWIPGTIIVADSSFEAGVLTLVIELDEGKEAIVGYDKAILEEPYTTTDPVVRFLVNAQATANAGYVFQQLFAKTKVTQITISVSVSEIQDVVLENDLGMLDASKPFYPFGPQPKKDAGFFIGASEILDKNWESISIKAQWKDLPDDFSELYTAYRTEFEERISKAFYTLTLDDNGNLQEGELTRIVDNKEHFTTDIKVLHNGVWKEAAGQQLFADEWTINSSIQFEEPLPLLFMENMMWGVYPLNKFGQVQKEPKKNKFQKNRLRRKSTPQQFSASVKKGFIRITSNESFLHEMYPRIFSVALSKESSQEVLIPNAPYTPMIEQLRLGYSATASSSDQEVTLFHEHPFGISEETQEIKENSVASLSNQVIRLVPAYKKGSLFIAIENGTNLQQLSLLVQVLEGSENPETTNEFEEEEKLEWSVLCDNEWLSLHPSYVLSNTTDNFLKTGVVTLTIPKEATKENTKFPEGYFWIRVDNPKDYDTISQLIDIQAQVATAVFSPEGNSLEHLTYGLPAETISKLTERLVTIKGITQPFNSFDGKPEETDRAFYRRISERLRHKNRAISQWDYEHLILEAFPDIYRVNCLRHTSQESFKAPGEVTLVVIPNSIQKNVYDPYKPRISKAKRNEIQQFINTLNTLHVTAAVINPVYEEVRVILKAKFYKGKDEFYYTIQLQKDIAKLFAPWAFEETAAIDFGVTLHESSVINYIEKLSYLDYITDFQLQKQVGVAADGSLLFETVKKVSPTTPKGILTSVKYQEHQVRIVEHECPV</sequence>
<evidence type="ECO:0000313" key="1">
    <source>
        <dbReference type="EMBL" id="MFD2593453.1"/>
    </source>
</evidence>
<proteinExistence type="predicted"/>